<evidence type="ECO:0000313" key="1">
    <source>
        <dbReference type="EMBL" id="EAS46729.1"/>
    </source>
</evidence>
<protein>
    <submittedName>
        <fullName evidence="1">Uncharacterized protein</fullName>
    </submittedName>
</protein>
<dbReference type="HOGENOM" id="CLU_3153202_0_0_6"/>
<dbReference type="Proteomes" id="UP000005555">
    <property type="component" value="Unassembled WGS sequence"/>
</dbReference>
<comment type="caution">
    <text evidence="1">The sequence shown here is derived from an EMBL/GenBank/DDBJ whole genome shotgun (WGS) entry which is preliminary data.</text>
</comment>
<dbReference type="AlphaFoldDB" id="Q1YR79"/>
<name>Q1YR79_9GAMM</name>
<accession>Q1YR79</accession>
<evidence type="ECO:0000313" key="2">
    <source>
        <dbReference type="Proteomes" id="UP000005555"/>
    </source>
</evidence>
<dbReference type="EMBL" id="AAPI01000005">
    <property type="protein sequence ID" value="EAS46729.1"/>
    <property type="molecule type" value="Genomic_DNA"/>
</dbReference>
<organism evidence="1 2">
    <name type="scientific">gamma proteobacterium HTCC2207</name>
    <dbReference type="NCBI Taxonomy" id="314287"/>
    <lineage>
        <taxon>Bacteria</taxon>
        <taxon>Pseudomonadati</taxon>
        <taxon>Pseudomonadota</taxon>
        <taxon>Gammaproteobacteria</taxon>
        <taxon>Cellvibrionales</taxon>
        <taxon>Porticoccaceae</taxon>
        <taxon>SAR92 clade</taxon>
    </lineage>
</organism>
<sequence>MLVLMALMVLGITLSLYLGYKGIDPEMIGRKAFREDNPAENEESDEQP</sequence>
<gene>
    <name evidence="1" type="ORF">GB2207_03794</name>
</gene>
<proteinExistence type="predicted"/>
<keyword evidence="2" id="KW-1185">Reference proteome</keyword>
<reference evidence="1 2" key="1">
    <citation type="submission" date="2006-03" db="EMBL/GenBank/DDBJ databases">
        <authorList>
            <person name="Giovannoni S.J."/>
            <person name="Cho J.-C."/>
            <person name="Ferriera S."/>
            <person name="Johnson J."/>
            <person name="Kravitz S."/>
            <person name="Halpern A."/>
            <person name="Remington K."/>
            <person name="Beeson K."/>
            <person name="Tran B."/>
            <person name="Rogers Y.-H."/>
            <person name="Friedman R."/>
            <person name="Venter J.C."/>
        </authorList>
    </citation>
    <scope>NUCLEOTIDE SEQUENCE [LARGE SCALE GENOMIC DNA]</scope>
    <source>
        <strain evidence="1 2">HTCC2207</strain>
    </source>
</reference>